<gene>
    <name evidence="2" type="ORF">SAMN04488115_109174</name>
</gene>
<dbReference type="InterPro" id="IPR013096">
    <property type="entry name" value="Cupin_2"/>
</dbReference>
<name>A0A1H6C9Y1_9HYPH</name>
<dbReference type="Proteomes" id="UP000236743">
    <property type="component" value="Unassembled WGS sequence"/>
</dbReference>
<keyword evidence="3" id="KW-1185">Reference proteome</keyword>
<dbReference type="SUPFAM" id="SSF51182">
    <property type="entry name" value="RmlC-like cupins"/>
    <property type="match status" value="1"/>
</dbReference>
<reference evidence="2 3" key="1">
    <citation type="submission" date="2016-10" db="EMBL/GenBank/DDBJ databases">
        <authorList>
            <person name="de Groot N.N."/>
        </authorList>
    </citation>
    <scope>NUCLEOTIDE SEQUENCE [LARGE SCALE GENOMIC DNA]</scope>
    <source>
        <strain evidence="2 3">DSM 26656</strain>
    </source>
</reference>
<dbReference type="RefSeq" id="WP_103874470.1">
    <property type="nucleotide sequence ID" value="NZ_FNUY01000009.1"/>
</dbReference>
<evidence type="ECO:0000313" key="3">
    <source>
        <dbReference type="Proteomes" id="UP000236743"/>
    </source>
</evidence>
<dbReference type="InterPro" id="IPR014710">
    <property type="entry name" value="RmlC-like_jellyroll"/>
</dbReference>
<organism evidence="2 3">
    <name type="scientific">Bosea lathyri</name>
    <dbReference type="NCBI Taxonomy" id="1036778"/>
    <lineage>
        <taxon>Bacteria</taxon>
        <taxon>Pseudomonadati</taxon>
        <taxon>Pseudomonadota</taxon>
        <taxon>Alphaproteobacteria</taxon>
        <taxon>Hyphomicrobiales</taxon>
        <taxon>Boseaceae</taxon>
        <taxon>Bosea</taxon>
    </lineage>
</organism>
<feature type="domain" description="Cupin type-2" evidence="1">
    <location>
        <begin position="120"/>
        <end position="182"/>
    </location>
</feature>
<proteinExistence type="predicted"/>
<protein>
    <submittedName>
        <fullName evidence="2">Cupin domain-containing protein</fullName>
    </submittedName>
</protein>
<dbReference type="AlphaFoldDB" id="A0A1H6C9Y1"/>
<dbReference type="InterPro" id="IPR011051">
    <property type="entry name" value="RmlC_Cupin_sf"/>
</dbReference>
<evidence type="ECO:0000313" key="2">
    <source>
        <dbReference type="EMBL" id="SEG69703.1"/>
    </source>
</evidence>
<dbReference type="OrthoDB" id="9814553at2"/>
<dbReference type="Gene3D" id="2.60.120.10">
    <property type="entry name" value="Jelly Rolls"/>
    <property type="match status" value="1"/>
</dbReference>
<dbReference type="EMBL" id="FNUY01000009">
    <property type="protein sequence ID" value="SEG69703.1"/>
    <property type="molecule type" value="Genomic_DNA"/>
</dbReference>
<evidence type="ECO:0000259" key="1">
    <source>
        <dbReference type="Pfam" id="PF07883"/>
    </source>
</evidence>
<sequence length="212" mass="23215">MSLFRSLEAPPAWCTLRSFEIIDLPENQTASRKQATAKERLLCTGGTAQIMGPDGSVILKEGQFLDIHDKPAFAAWSVTGHGANTQVVRLCGTWGEDISGCGIFRVADEPNATNNGDPVSYPKSTRVDSHYHDCDEYWLLLEGRGTVVVGDRFFDSGPGDCVALGMGHHHDMASVSEPVKAVYFETSLEGRKRVGHLWNHTHGPAQPQPERI</sequence>
<accession>A0A1H6C9Y1</accession>
<dbReference type="Pfam" id="PF07883">
    <property type="entry name" value="Cupin_2"/>
    <property type="match status" value="1"/>
</dbReference>